<dbReference type="AlphaFoldDB" id="A0A176W804"/>
<dbReference type="GO" id="GO:0009509">
    <property type="term" value="C:chromoplast"/>
    <property type="evidence" value="ECO:0007669"/>
    <property type="project" value="TreeGrafter"/>
</dbReference>
<sequence length="344" mass="39352">MIGNVYAHRQLRPATGCAMAHCVVFSCSNAFAQRLATCSLASSSAPGAESAHAYLSWSSRSAGKHVRIQPTVSRTSVSRVSPRACADPRELEIVRDEAWEKKMLRESRERDYLRQKDEEERLLQEAEYRTIGQQLLGYPQEEVRHAKKFVSSLIRAGSVVEEMIVEAAENNELTPVVLLVIKNRLELARHDDERDAIQALDLLYRRIETEMLQREAPLALQFLNELLNLHDGFSHEEWLLRSRQTMIKIFPPEDAFTFLGSPDFDLYSHHGPIEMPEEEDDVLLRVDFIREVDNLLQELEAAPELKPITGFDPASIALRLRQEEKKRAIAQVKDLRKLAATLKW</sequence>
<dbReference type="GO" id="GO:0009507">
    <property type="term" value="C:chloroplast"/>
    <property type="evidence" value="ECO:0007669"/>
    <property type="project" value="TreeGrafter"/>
</dbReference>
<keyword evidence="2" id="KW-1185">Reference proteome</keyword>
<evidence type="ECO:0000313" key="2">
    <source>
        <dbReference type="Proteomes" id="UP000077202"/>
    </source>
</evidence>
<accession>A0A176W804</accession>
<dbReference type="InterPro" id="IPR034563">
    <property type="entry name" value="PALE_CRESS"/>
</dbReference>
<dbReference type="GO" id="GO:0009513">
    <property type="term" value="C:etioplast"/>
    <property type="evidence" value="ECO:0007669"/>
    <property type="project" value="TreeGrafter"/>
</dbReference>
<dbReference type="GO" id="GO:0009501">
    <property type="term" value="C:amyloplast"/>
    <property type="evidence" value="ECO:0007669"/>
    <property type="project" value="TreeGrafter"/>
</dbReference>
<evidence type="ECO:0008006" key="3">
    <source>
        <dbReference type="Google" id="ProtNLM"/>
    </source>
</evidence>
<evidence type="ECO:0000313" key="1">
    <source>
        <dbReference type="EMBL" id="OAE29197.1"/>
    </source>
</evidence>
<dbReference type="PANTHER" id="PTHR37219">
    <property type="entry name" value="PROTEIN PALE CRESS, CHLOROPLASTIC"/>
    <property type="match status" value="1"/>
</dbReference>
<comment type="caution">
    <text evidence="1">The sequence shown here is derived from an EMBL/GenBank/DDBJ whole genome shotgun (WGS) entry which is preliminary data.</text>
</comment>
<gene>
    <name evidence="1" type="ORF">AXG93_2789s1070</name>
</gene>
<dbReference type="GO" id="GO:0009537">
    <property type="term" value="C:proplastid"/>
    <property type="evidence" value="ECO:0007669"/>
    <property type="project" value="TreeGrafter"/>
</dbReference>
<name>A0A176W804_MARPO</name>
<dbReference type="GO" id="GO:0010239">
    <property type="term" value="P:chloroplast mRNA processing"/>
    <property type="evidence" value="ECO:0007669"/>
    <property type="project" value="InterPro"/>
</dbReference>
<dbReference type="EMBL" id="LVLJ01001507">
    <property type="protein sequence ID" value="OAE29197.1"/>
    <property type="molecule type" value="Genomic_DNA"/>
</dbReference>
<dbReference type="GO" id="GO:0009658">
    <property type="term" value="P:chloroplast organization"/>
    <property type="evidence" value="ECO:0007669"/>
    <property type="project" value="InterPro"/>
</dbReference>
<proteinExistence type="predicted"/>
<dbReference type="Proteomes" id="UP000077202">
    <property type="component" value="Unassembled WGS sequence"/>
</dbReference>
<organism evidence="1 2">
    <name type="scientific">Marchantia polymorpha subsp. ruderalis</name>
    <dbReference type="NCBI Taxonomy" id="1480154"/>
    <lineage>
        <taxon>Eukaryota</taxon>
        <taxon>Viridiplantae</taxon>
        <taxon>Streptophyta</taxon>
        <taxon>Embryophyta</taxon>
        <taxon>Marchantiophyta</taxon>
        <taxon>Marchantiopsida</taxon>
        <taxon>Marchantiidae</taxon>
        <taxon>Marchantiales</taxon>
        <taxon>Marchantiaceae</taxon>
        <taxon>Marchantia</taxon>
    </lineage>
</organism>
<protein>
    <recommendedName>
        <fullName evidence="3">Protein PALE CRESS, chloroplastic</fullName>
    </recommendedName>
</protein>
<dbReference type="PANTHER" id="PTHR37219:SF1">
    <property type="entry name" value="PROTEIN PALE CRESS, CHLOROPLASTIC"/>
    <property type="match status" value="1"/>
</dbReference>
<dbReference type="GO" id="GO:0009965">
    <property type="term" value="P:leaf morphogenesis"/>
    <property type="evidence" value="ECO:0007669"/>
    <property type="project" value="TreeGrafter"/>
</dbReference>
<reference evidence="1" key="1">
    <citation type="submission" date="2016-03" db="EMBL/GenBank/DDBJ databases">
        <title>Mechanisms controlling the formation of the plant cell surface in tip-growing cells are functionally conserved among land plants.</title>
        <authorList>
            <person name="Honkanen S."/>
            <person name="Jones V.A."/>
            <person name="Morieri G."/>
            <person name="Champion C."/>
            <person name="Hetherington A.J."/>
            <person name="Kelly S."/>
            <person name="Saint-Marcoux D."/>
            <person name="Proust H."/>
            <person name="Prescott H."/>
            <person name="Dolan L."/>
        </authorList>
    </citation>
    <scope>NUCLEOTIDE SEQUENCE [LARGE SCALE GENOMIC DNA]</scope>
    <source>
        <tissue evidence="1">Whole gametophyte</tissue>
    </source>
</reference>
<dbReference type="GO" id="GO:0071482">
    <property type="term" value="P:cellular response to light stimulus"/>
    <property type="evidence" value="ECO:0007669"/>
    <property type="project" value="TreeGrafter"/>
</dbReference>